<evidence type="ECO:0000256" key="12">
    <source>
        <dbReference type="ARBA" id="ARBA00023136"/>
    </source>
</evidence>
<dbReference type="FunFam" id="3.90.550.50:FF:000027">
    <property type="entry name" value="Hexosyltransferase"/>
    <property type="match status" value="1"/>
</dbReference>
<dbReference type="InterPro" id="IPR046960">
    <property type="entry name" value="PPR_At4g14850-like_plant"/>
</dbReference>
<dbReference type="AlphaFoldDB" id="A0A7J7L758"/>
<sequence>MKKPRFDRPFASVSCTISSFLFIVFLYVWLLINEAQFGPLRKLGRSAISNLPYQTNKTGTSVETLLAENSTLSPPEFRVLIGILTLPDQYQRRHFLRLIYGTQSPVGAQVDVKFVFCNLNKEDQKVLVALEIMRYDDIIILNCTENMNKGKTYTYFSSLPEIFSDTPYDYVMKADDDVYFRLNNLVESLRPLPREDLYYGYVVPCPSMDPFVHYMSGMGYLISWDLAEWIRDSDIPKNHTEGPEDKVFGEWLRDGHRAKNRYTAKWSMYDYPNPPTGCTHELWPDTIAIQHSIRLLHKMSDRDAVSFNTIISDFFRRKHDIKEILQLYSRMREDNVKPNSITLSTLVGACSDLLISYLVELVHAQAIRYGLNSHEFVGSSLVDVYGKRLRLDDATCAFNEIVELDLVSWNIMIDACARNGSKKHAFRIFSRMRRECEGVPFDSFTLSSITKTCSQPRDLERGFMQNGECKEALGFYKIMLRVGVKENEFSFASILPVYSGLASLEKGTLAYSQLVFTTMKNRDVVSWTAMITGLGQHGEGRKTIELRKAMIGEGWKPDRVTFLGSLSACSHGGLVEEGIEISGP</sequence>
<gene>
    <name evidence="16" type="ORF">GIB67_022495</name>
</gene>
<evidence type="ECO:0000256" key="15">
    <source>
        <dbReference type="SAM" id="Phobius"/>
    </source>
</evidence>
<keyword evidence="11" id="KW-0333">Golgi apparatus</keyword>
<feature type="transmembrane region" description="Helical" evidence="15">
    <location>
        <begin position="12"/>
        <end position="32"/>
    </location>
</feature>
<keyword evidence="6" id="KW-0808">Transferase</keyword>
<keyword evidence="17" id="KW-1185">Reference proteome</keyword>
<dbReference type="Pfam" id="PF13041">
    <property type="entry name" value="PPR_2"/>
    <property type="match status" value="2"/>
</dbReference>
<dbReference type="OrthoDB" id="2139606at2759"/>
<feature type="repeat" description="PPR" evidence="14">
    <location>
        <begin position="303"/>
        <end position="338"/>
    </location>
</feature>
<accession>A0A7J7L758</accession>
<feature type="repeat" description="PPR" evidence="14">
    <location>
        <begin position="523"/>
        <end position="557"/>
    </location>
</feature>
<name>A0A7J7L758_9MAGN</name>
<comment type="similarity">
    <text evidence="4">Belongs to the glycosyltransferase 31 family.</text>
</comment>
<dbReference type="PANTHER" id="PTHR47926">
    <property type="entry name" value="PENTATRICOPEPTIDE REPEAT-CONTAINING PROTEIN"/>
    <property type="match status" value="1"/>
</dbReference>
<evidence type="ECO:0000256" key="13">
    <source>
        <dbReference type="ARBA" id="ARBA00023211"/>
    </source>
</evidence>
<comment type="caution">
    <text evidence="16">The sequence shown here is derived from an EMBL/GenBank/DDBJ whole genome shotgun (WGS) entry which is preliminary data.</text>
</comment>
<evidence type="ECO:0000256" key="2">
    <source>
        <dbReference type="ARBA" id="ARBA00004323"/>
    </source>
</evidence>
<evidence type="ECO:0000313" key="17">
    <source>
        <dbReference type="Proteomes" id="UP000541444"/>
    </source>
</evidence>
<evidence type="ECO:0008006" key="18">
    <source>
        <dbReference type="Google" id="ProtNLM"/>
    </source>
</evidence>
<dbReference type="PROSITE" id="PS51375">
    <property type="entry name" value="PPR"/>
    <property type="match status" value="3"/>
</dbReference>
<dbReference type="InterPro" id="IPR002885">
    <property type="entry name" value="PPR_rpt"/>
</dbReference>
<dbReference type="Pfam" id="PF01535">
    <property type="entry name" value="PPR"/>
    <property type="match status" value="2"/>
</dbReference>
<organism evidence="16 17">
    <name type="scientific">Kingdonia uniflora</name>
    <dbReference type="NCBI Taxonomy" id="39325"/>
    <lineage>
        <taxon>Eukaryota</taxon>
        <taxon>Viridiplantae</taxon>
        <taxon>Streptophyta</taxon>
        <taxon>Embryophyta</taxon>
        <taxon>Tracheophyta</taxon>
        <taxon>Spermatophyta</taxon>
        <taxon>Magnoliopsida</taxon>
        <taxon>Ranunculales</taxon>
        <taxon>Circaeasteraceae</taxon>
        <taxon>Kingdonia</taxon>
    </lineage>
</organism>
<evidence type="ECO:0000313" key="16">
    <source>
        <dbReference type="EMBL" id="KAF6138461.1"/>
    </source>
</evidence>
<evidence type="ECO:0000256" key="4">
    <source>
        <dbReference type="ARBA" id="ARBA00008661"/>
    </source>
</evidence>
<comment type="pathway">
    <text evidence="3">Protein modification; protein glycosylation.</text>
</comment>
<keyword evidence="9" id="KW-0735">Signal-anchor</keyword>
<dbReference type="GO" id="GO:0016758">
    <property type="term" value="F:hexosyltransferase activity"/>
    <property type="evidence" value="ECO:0007669"/>
    <property type="project" value="InterPro"/>
</dbReference>
<dbReference type="InterPro" id="IPR011990">
    <property type="entry name" value="TPR-like_helical_dom_sf"/>
</dbReference>
<keyword evidence="12 15" id="KW-0472">Membrane</keyword>
<evidence type="ECO:0000256" key="6">
    <source>
        <dbReference type="ARBA" id="ARBA00022679"/>
    </source>
</evidence>
<feature type="repeat" description="PPR" evidence="14">
    <location>
        <begin position="405"/>
        <end position="435"/>
    </location>
</feature>
<dbReference type="Gene3D" id="3.90.550.50">
    <property type="match status" value="1"/>
</dbReference>
<keyword evidence="8" id="KW-0677">Repeat</keyword>
<evidence type="ECO:0000256" key="5">
    <source>
        <dbReference type="ARBA" id="ARBA00022676"/>
    </source>
</evidence>
<keyword evidence="10 15" id="KW-1133">Transmembrane helix</keyword>
<evidence type="ECO:0000256" key="14">
    <source>
        <dbReference type="PROSITE-ProRule" id="PRU00708"/>
    </source>
</evidence>
<evidence type="ECO:0000256" key="7">
    <source>
        <dbReference type="ARBA" id="ARBA00022692"/>
    </source>
</evidence>
<proteinExistence type="inferred from homology"/>
<comment type="subcellular location">
    <subcellularLocation>
        <location evidence="2">Golgi apparatus membrane</location>
        <topology evidence="2">Single-pass type II membrane protein</topology>
    </subcellularLocation>
</comment>
<keyword evidence="5" id="KW-0328">Glycosyltransferase</keyword>
<evidence type="ECO:0000256" key="9">
    <source>
        <dbReference type="ARBA" id="ARBA00022968"/>
    </source>
</evidence>
<evidence type="ECO:0000256" key="8">
    <source>
        <dbReference type="ARBA" id="ARBA00022737"/>
    </source>
</evidence>
<comment type="cofactor">
    <cofactor evidence="1">
        <name>Mn(2+)</name>
        <dbReference type="ChEBI" id="CHEBI:29035"/>
    </cofactor>
</comment>
<dbReference type="GO" id="GO:0003723">
    <property type="term" value="F:RNA binding"/>
    <property type="evidence" value="ECO:0007669"/>
    <property type="project" value="InterPro"/>
</dbReference>
<keyword evidence="13" id="KW-0464">Manganese</keyword>
<dbReference type="GO" id="GO:0009451">
    <property type="term" value="P:RNA modification"/>
    <property type="evidence" value="ECO:0007669"/>
    <property type="project" value="InterPro"/>
</dbReference>
<dbReference type="Proteomes" id="UP000541444">
    <property type="component" value="Unassembled WGS sequence"/>
</dbReference>
<dbReference type="Gene3D" id="1.25.40.10">
    <property type="entry name" value="Tetratricopeptide repeat domain"/>
    <property type="match status" value="3"/>
</dbReference>
<keyword evidence="7 15" id="KW-0812">Transmembrane</keyword>
<dbReference type="UniPathway" id="UPA00378"/>
<protein>
    <recommendedName>
        <fullName evidence="18">Hexosyltransferase</fullName>
    </recommendedName>
</protein>
<dbReference type="GO" id="GO:0000139">
    <property type="term" value="C:Golgi membrane"/>
    <property type="evidence" value="ECO:0007669"/>
    <property type="project" value="UniProtKB-SubCell"/>
</dbReference>
<dbReference type="InterPro" id="IPR002659">
    <property type="entry name" value="Glyco_trans_31"/>
</dbReference>
<evidence type="ECO:0000256" key="3">
    <source>
        <dbReference type="ARBA" id="ARBA00004922"/>
    </source>
</evidence>
<dbReference type="EMBL" id="JACGCM010002569">
    <property type="protein sequence ID" value="KAF6138461.1"/>
    <property type="molecule type" value="Genomic_DNA"/>
</dbReference>
<dbReference type="Pfam" id="PF01762">
    <property type="entry name" value="Galactosyl_T"/>
    <property type="match status" value="1"/>
</dbReference>
<evidence type="ECO:0000256" key="1">
    <source>
        <dbReference type="ARBA" id="ARBA00001936"/>
    </source>
</evidence>
<reference evidence="16 17" key="1">
    <citation type="journal article" date="2020" name="IScience">
        <title>Genome Sequencing of the Endangered Kingdonia uniflora (Circaeasteraceae, Ranunculales) Reveals Potential Mechanisms of Evolutionary Specialization.</title>
        <authorList>
            <person name="Sun Y."/>
            <person name="Deng T."/>
            <person name="Zhang A."/>
            <person name="Moore M.J."/>
            <person name="Landis J.B."/>
            <person name="Lin N."/>
            <person name="Zhang H."/>
            <person name="Zhang X."/>
            <person name="Huang J."/>
            <person name="Zhang X."/>
            <person name="Sun H."/>
            <person name="Wang H."/>
        </authorList>
    </citation>
    <scope>NUCLEOTIDE SEQUENCE [LARGE SCALE GENOMIC DNA]</scope>
    <source>
        <strain evidence="16">TB1705</strain>
        <tissue evidence="16">Leaf</tissue>
    </source>
</reference>
<dbReference type="NCBIfam" id="TIGR00756">
    <property type="entry name" value="PPR"/>
    <property type="match status" value="2"/>
</dbReference>
<evidence type="ECO:0000256" key="11">
    <source>
        <dbReference type="ARBA" id="ARBA00023034"/>
    </source>
</evidence>
<evidence type="ECO:0000256" key="10">
    <source>
        <dbReference type="ARBA" id="ARBA00022989"/>
    </source>
</evidence>